<feature type="domain" description="Calcineurin-like phosphoesterase" evidence="1">
    <location>
        <begin position="55"/>
        <end position="236"/>
    </location>
</feature>
<dbReference type="Gene3D" id="3.60.21.10">
    <property type="match status" value="1"/>
</dbReference>
<evidence type="ECO:0000313" key="2">
    <source>
        <dbReference type="EMBL" id="KGQ06380.1"/>
    </source>
</evidence>
<organism evidence="2 3">
    <name type="scientific">Beauveria bassiana D1-5</name>
    <dbReference type="NCBI Taxonomy" id="1245745"/>
    <lineage>
        <taxon>Eukaryota</taxon>
        <taxon>Fungi</taxon>
        <taxon>Dikarya</taxon>
        <taxon>Ascomycota</taxon>
        <taxon>Pezizomycotina</taxon>
        <taxon>Sordariomycetes</taxon>
        <taxon>Hypocreomycetidae</taxon>
        <taxon>Hypocreales</taxon>
        <taxon>Cordycipitaceae</taxon>
        <taxon>Beauveria</taxon>
    </lineage>
</organism>
<dbReference type="eggNOG" id="KOG3947">
    <property type="taxonomic scope" value="Eukaryota"/>
</dbReference>
<dbReference type="PANTHER" id="PTHR12905:SF18">
    <property type="entry name" value="ESTER HYDROLASE, PUTATIVE (AFU_ORTHOLOGUE AFUA_4G03130)-RELATED"/>
    <property type="match status" value="1"/>
</dbReference>
<dbReference type="GO" id="GO:0016787">
    <property type="term" value="F:hydrolase activity"/>
    <property type="evidence" value="ECO:0007669"/>
    <property type="project" value="InterPro"/>
</dbReference>
<name>A0A0A2VJQ7_BEABA</name>
<dbReference type="SUPFAM" id="SSF56300">
    <property type="entry name" value="Metallo-dependent phosphatases"/>
    <property type="match status" value="1"/>
</dbReference>
<dbReference type="PANTHER" id="PTHR12905">
    <property type="entry name" value="METALLOPHOSPHOESTERASE"/>
    <property type="match status" value="1"/>
</dbReference>
<sequence>MVTTVSGPLPTWRPPQQTSWQRFRKNPALFVAQHLYRHRVLPRAPPDPESPLITVVCISDTHNTRPAVPSGDVLVHAGDLAVHGTFAELQAQLAWLNALPHRYKVVVAGNHDLLLDPAFVARSPDRICEEEGAARSDLDWGDVVYLNHTLARLTFPDGRAVRVFGSPWTPSFGNWAFQYPHVRTVWPGSVPADVDVLLTHGPPRGHLDDGGKGCPQLMNEILRVRPKLVVFGHIHRGHGQERLSYDGFDRAYGEIMSGNDTLLSAMGMLFWFCISRVGRMLGWHATTETTMVNAAVVGEAMDRAEHDGIVVNV</sequence>
<gene>
    <name evidence="2" type="ORF">BBAD15_g8305</name>
</gene>
<comment type="caution">
    <text evidence="2">The sequence shown here is derived from an EMBL/GenBank/DDBJ whole genome shotgun (WGS) entry which is preliminary data.</text>
</comment>
<proteinExistence type="predicted"/>
<dbReference type="InterPro" id="IPR051693">
    <property type="entry name" value="UPF0046_metallophosphoest"/>
</dbReference>
<dbReference type="Proteomes" id="UP000030106">
    <property type="component" value="Unassembled WGS sequence"/>
</dbReference>
<evidence type="ECO:0000313" key="3">
    <source>
        <dbReference type="Proteomes" id="UP000030106"/>
    </source>
</evidence>
<dbReference type="HOGENOM" id="CLU_041441_3_1_1"/>
<dbReference type="CDD" id="cd07379">
    <property type="entry name" value="MPP_239FB"/>
    <property type="match status" value="1"/>
</dbReference>
<dbReference type="InterPro" id="IPR004843">
    <property type="entry name" value="Calcineurin-like_PHP"/>
</dbReference>
<keyword evidence="2" id="KW-0456">Lyase</keyword>
<evidence type="ECO:0000259" key="1">
    <source>
        <dbReference type="Pfam" id="PF00149"/>
    </source>
</evidence>
<dbReference type="InterPro" id="IPR029052">
    <property type="entry name" value="Metallo-depent_PP-like"/>
</dbReference>
<dbReference type="EMBL" id="ANFO01000822">
    <property type="protein sequence ID" value="KGQ06380.1"/>
    <property type="molecule type" value="Genomic_DNA"/>
</dbReference>
<dbReference type="Pfam" id="PF00149">
    <property type="entry name" value="Metallophos"/>
    <property type="match status" value="1"/>
</dbReference>
<accession>A0A0A2VJQ7</accession>
<dbReference type="AlphaFoldDB" id="A0A0A2VJQ7"/>
<dbReference type="GO" id="GO:0016829">
    <property type="term" value="F:lyase activity"/>
    <property type="evidence" value="ECO:0007669"/>
    <property type="project" value="UniProtKB-KW"/>
</dbReference>
<dbReference type="OrthoDB" id="630188at2759"/>
<protein>
    <submittedName>
        <fullName evidence="2">Putative rhamnogalacturonate lyase C</fullName>
    </submittedName>
</protein>
<reference evidence="2 3" key="1">
    <citation type="submission" date="2012-10" db="EMBL/GenBank/DDBJ databases">
        <title>Genome sequencing and analysis of entomopathogenic fungi Beauveria bassiana D1-5.</title>
        <authorList>
            <person name="Li Q."/>
            <person name="Wang L."/>
            <person name="Zhang Z."/>
            <person name="Wang Q."/>
            <person name="Ren J."/>
            <person name="Wang M."/>
            <person name="Xu W."/>
            <person name="Wang J."/>
            <person name="Lu Y."/>
            <person name="Du Q."/>
            <person name="Sun Z."/>
        </authorList>
    </citation>
    <scope>NUCLEOTIDE SEQUENCE [LARGE SCALE GENOMIC DNA]</scope>
    <source>
        <strain evidence="2 3">D1-5</strain>
    </source>
</reference>